<dbReference type="RefSeq" id="XP_029241048.1">
    <property type="nucleotide sequence ID" value="XM_029379082.1"/>
</dbReference>
<organism evidence="1 2">
    <name type="scientific">Trypanosoma rangeli</name>
    <dbReference type="NCBI Taxonomy" id="5698"/>
    <lineage>
        <taxon>Eukaryota</taxon>
        <taxon>Discoba</taxon>
        <taxon>Euglenozoa</taxon>
        <taxon>Kinetoplastea</taxon>
        <taxon>Metakinetoplastina</taxon>
        <taxon>Trypanosomatida</taxon>
        <taxon>Trypanosomatidae</taxon>
        <taxon>Trypanosoma</taxon>
        <taxon>Herpetosoma</taxon>
    </lineage>
</organism>
<name>A0A3R7M5S6_TRYRA</name>
<comment type="caution">
    <text evidence="1">The sequence shown here is derived from an EMBL/GenBank/DDBJ whole genome shotgun (WGS) entry which is preliminary data.</text>
</comment>
<dbReference type="OrthoDB" id="269884at2759"/>
<proteinExistence type="predicted"/>
<dbReference type="EMBL" id="MKGL01000045">
    <property type="protein sequence ID" value="RNF09581.1"/>
    <property type="molecule type" value="Genomic_DNA"/>
</dbReference>
<gene>
    <name evidence="1" type="ORF">TraAM80_02063</name>
</gene>
<dbReference type="Proteomes" id="UP000283634">
    <property type="component" value="Unassembled WGS sequence"/>
</dbReference>
<dbReference type="AlphaFoldDB" id="A0A3R7M5S6"/>
<sequence length="159" mass="18233">MMRSKNVFNETTVSDSDEVKRALEVTNGARNHFVDDPNVNGVAYFVVDQKIMRAEAIFTGENWTWAFISDSCRFSIPVLLAYVFVPSCRWLGIDLQFWVQGRLCWWQLRHPILLHFAPGPQQRHQAHQHHEAPTKGQGAVDQKSLAPTVQTRVWLCGTK</sequence>
<evidence type="ECO:0000313" key="2">
    <source>
        <dbReference type="Proteomes" id="UP000283634"/>
    </source>
</evidence>
<protein>
    <submittedName>
        <fullName evidence="1">Uncharacterized protein</fullName>
    </submittedName>
</protein>
<evidence type="ECO:0000313" key="1">
    <source>
        <dbReference type="EMBL" id="RNF09581.1"/>
    </source>
</evidence>
<accession>A0A3R7M5S6</accession>
<dbReference type="GeneID" id="40325996"/>
<reference evidence="1 2" key="1">
    <citation type="journal article" date="2018" name="BMC Genomics">
        <title>Genomic comparison of Trypanosoma conorhini and Trypanosoma rangeli to Trypanosoma cruzi strains of high and low virulence.</title>
        <authorList>
            <person name="Bradwell K.R."/>
            <person name="Koparde V.N."/>
            <person name="Matveyev A.V."/>
            <person name="Serrano M.G."/>
            <person name="Alves J.M."/>
            <person name="Parikh H."/>
            <person name="Huang B."/>
            <person name="Lee V."/>
            <person name="Espinosa-Alvarez O."/>
            <person name="Ortiz P.A."/>
            <person name="Costa-Martins A.G."/>
            <person name="Teixeira M.M."/>
            <person name="Buck G.A."/>
        </authorList>
    </citation>
    <scope>NUCLEOTIDE SEQUENCE [LARGE SCALE GENOMIC DNA]</scope>
    <source>
        <strain evidence="1 2">AM80</strain>
    </source>
</reference>
<keyword evidence="2" id="KW-1185">Reference proteome</keyword>
<dbReference type="VEuPathDB" id="TriTrypDB:TRSC58_00369"/>